<dbReference type="AlphaFoldDB" id="A0A6B0VS87"/>
<name>A0A6B0VS87_9EURY</name>
<gene>
    <name evidence="2" type="ORF">GS429_15165</name>
</gene>
<dbReference type="Proteomes" id="UP000434101">
    <property type="component" value="Unassembled WGS sequence"/>
</dbReference>
<evidence type="ECO:0000256" key="1">
    <source>
        <dbReference type="SAM" id="MobiDB-lite"/>
    </source>
</evidence>
<evidence type="ECO:0000313" key="2">
    <source>
        <dbReference type="EMBL" id="MXV63379.1"/>
    </source>
</evidence>
<comment type="caution">
    <text evidence="2">The sequence shown here is derived from an EMBL/GenBank/DDBJ whole genome shotgun (WGS) entry which is preliminary data.</text>
</comment>
<proteinExistence type="predicted"/>
<dbReference type="OrthoDB" id="203316at2157"/>
<evidence type="ECO:0008006" key="4">
    <source>
        <dbReference type="Google" id="ProtNLM"/>
    </source>
</evidence>
<accession>A0A6B0VS87</accession>
<organism evidence="2 3">
    <name type="scientific">Natronorubrum halalkaliphilum</name>
    <dbReference type="NCBI Taxonomy" id="2691917"/>
    <lineage>
        <taxon>Archaea</taxon>
        <taxon>Methanobacteriati</taxon>
        <taxon>Methanobacteriota</taxon>
        <taxon>Stenosarchaea group</taxon>
        <taxon>Halobacteria</taxon>
        <taxon>Halobacteriales</taxon>
        <taxon>Natrialbaceae</taxon>
        <taxon>Natronorubrum</taxon>
    </lineage>
</organism>
<reference evidence="2 3" key="1">
    <citation type="submission" date="2020-01" db="EMBL/GenBank/DDBJ databases">
        <title>Natronorubrum sp. JWXQ-INN 674 isolated from Inner Mongolia Autonomous Region of China.</title>
        <authorList>
            <person name="Xue Q."/>
        </authorList>
    </citation>
    <scope>NUCLEOTIDE SEQUENCE [LARGE SCALE GENOMIC DNA]</scope>
    <source>
        <strain evidence="2 3">JWXQ-INN-674</strain>
    </source>
</reference>
<keyword evidence="3" id="KW-1185">Reference proteome</keyword>
<sequence length="76" mass="8271">MGLIESIRSAVGAIEPETESETKTDRRSNLAGAYWCDDCSVRVPVTEDEVDESRSCPDCGESVQFERSPDSGHCAC</sequence>
<dbReference type="RefSeq" id="WP_160066202.1">
    <property type="nucleotide sequence ID" value="NZ_WUYX01000047.1"/>
</dbReference>
<feature type="region of interest" description="Disordered" evidence="1">
    <location>
        <begin position="1"/>
        <end position="26"/>
    </location>
</feature>
<dbReference type="EMBL" id="WUYX01000047">
    <property type="protein sequence ID" value="MXV63379.1"/>
    <property type="molecule type" value="Genomic_DNA"/>
</dbReference>
<feature type="region of interest" description="Disordered" evidence="1">
    <location>
        <begin position="51"/>
        <end position="76"/>
    </location>
</feature>
<evidence type="ECO:0000313" key="3">
    <source>
        <dbReference type="Proteomes" id="UP000434101"/>
    </source>
</evidence>
<protein>
    <recommendedName>
        <fullName evidence="4">Small CPxCG-related zinc finger protein</fullName>
    </recommendedName>
</protein>